<keyword evidence="2" id="KW-1133">Transmembrane helix</keyword>
<feature type="compositionally biased region" description="Basic residues" evidence="1">
    <location>
        <begin position="124"/>
        <end position="134"/>
    </location>
</feature>
<dbReference type="EMBL" id="VSWD01000009">
    <property type="protein sequence ID" value="KAK3093151.1"/>
    <property type="molecule type" value="Genomic_DNA"/>
</dbReference>
<reference evidence="4" key="1">
    <citation type="submission" date="2019-08" db="EMBL/GenBank/DDBJ databases">
        <title>The improved chromosome-level genome for the pearl oyster Pinctada fucata martensii using PacBio sequencing and Hi-C.</title>
        <authorList>
            <person name="Zheng Z."/>
        </authorList>
    </citation>
    <scope>NUCLEOTIDE SEQUENCE</scope>
    <source>
        <strain evidence="4">ZZ-2019</strain>
        <tissue evidence="4">Adductor muscle</tissue>
    </source>
</reference>
<evidence type="ECO:0000313" key="4">
    <source>
        <dbReference type="EMBL" id="KAK3093151.1"/>
    </source>
</evidence>
<evidence type="ECO:0000313" key="5">
    <source>
        <dbReference type="Proteomes" id="UP001186944"/>
    </source>
</evidence>
<dbReference type="AlphaFoldDB" id="A0AA88XVB6"/>
<protein>
    <recommendedName>
        <fullName evidence="3">J domain-containing protein</fullName>
    </recommendedName>
</protein>
<dbReference type="SUPFAM" id="SSF46565">
    <property type="entry name" value="Chaperone J-domain"/>
    <property type="match status" value="1"/>
</dbReference>
<dbReference type="PANTHER" id="PTHR44825:SF1">
    <property type="entry name" value="DNAJ HOMOLOG SUBFAMILY C MEMBER 4"/>
    <property type="match status" value="1"/>
</dbReference>
<accession>A0AA88XVB6</accession>
<dbReference type="PANTHER" id="PTHR44825">
    <property type="match status" value="1"/>
</dbReference>
<feature type="transmembrane region" description="Helical" evidence="2">
    <location>
        <begin position="149"/>
        <end position="167"/>
    </location>
</feature>
<dbReference type="InterPro" id="IPR036869">
    <property type="entry name" value="J_dom_sf"/>
</dbReference>
<dbReference type="Proteomes" id="UP001186944">
    <property type="component" value="Unassembled WGS sequence"/>
</dbReference>
<keyword evidence="2" id="KW-0812">Transmembrane</keyword>
<dbReference type="CDD" id="cd06257">
    <property type="entry name" value="DnaJ"/>
    <property type="match status" value="1"/>
</dbReference>
<name>A0AA88XVB6_PINIB</name>
<keyword evidence="2" id="KW-0472">Membrane</keyword>
<proteinExistence type="predicted"/>
<dbReference type="InterPro" id="IPR001623">
    <property type="entry name" value="DnaJ_domain"/>
</dbReference>
<organism evidence="4 5">
    <name type="scientific">Pinctada imbricata</name>
    <name type="common">Atlantic pearl-oyster</name>
    <name type="synonym">Pinctada martensii</name>
    <dbReference type="NCBI Taxonomy" id="66713"/>
    <lineage>
        <taxon>Eukaryota</taxon>
        <taxon>Metazoa</taxon>
        <taxon>Spiralia</taxon>
        <taxon>Lophotrochozoa</taxon>
        <taxon>Mollusca</taxon>
        <taxon>Bivalvia</taxon>
        <taxon>Autobranchia</taxon>
        <taxon>Pteriomorphia</taxon>
        <taxon>Pterioida</taxon>
        <taxon>Pterioidea</taxon>
        <taxon>Pteriidae</taxon>
        <taxon>Pinctada</taxon>
    </lineage>
</organism>
<keyword evidence="5" id="KW-1185">Reference proteome</keyword>
<feature type="region of interest" description="Disordered" evidence="1">
    <location>
        <begin position="109"/>
        <end position="140"/>
    </location>
</feature>
<gene>
    <name evidence="4" type="ORF">FSP39_011915</name>
</gene>
<evidence type="ECO:0000256" key="2">
    <source>
        <dbReference type="SAM" id="Phobius"/>
    </source>
</evidence>
<dbReference type="Gene3D" id="1.10.287.110">
    <property type="entry name" value="DnaJ domain"/>
    <property type="match status" value="1"/>
</dbReference>
<feature type="compositionally biased region" description="Basic and acidic residues" evidence="1">
    <location>
        <begin position="112"/>
        <end position="122"/>
    </location>
</feature>
<dbReference type="InterPro" id="IPR052763">
    <property type="entry name" value="DnaJ_C4"/>
</dbReference>
<dbReference type="PROSITE" id="PS50076">
    <property type="entry name" value="DNAJ_2"/>
    <property type="match status" value="1"/>
</dbReference>
<evidence type="ECO:0000256" key="1">
    <source>
        <dbReference type="SAM" id="MobiDB-lite"/>
    </source>
</evidence>
<comment type="caution">
    <text evidence="4">The sequence shown here is derived from an EMBL/GenBank/DDBJ whole genome shotgun (WGS) entry which is preliminary data.</text>
</comment>
<evidence type="ECO:0000259" key="3">
    <source>
        <dbReference type="PROSITE" id="PS50076"/>
    </source>
</evidence>
<dbReference type="Pfam" id="PF00226">
    <property type="entry name" value="DnaJ"/>
    <property type="match status" value="1"/>
</dbReference>
<feature type="domain" description="J" evidence="3">
    <location>
        <begin position="1"/>
        <end position="89"/>
    </location>
</feature>
<sequence>MVGKARKELFEGKGKFCVNFSLFYYRINFFNSNQIDPFFPVIVPVTNDSQLHPDKNLTIKDTHSRFLEIQEAYNILSNEESRKIYDSSFKSKDAIFDEEQMDKEMTTTMNQDEQRMYSEWRGSKSSRRSRSKQHFRVEMEGSTSQPHQFVLQITVFMVFIIASISFANRVLDYRRDDNLAQILKDGFKK</sequence>